<dbReference type="EMBL" id="LR134002">
    <property type="protein sequence ID" value="VDY70272.1"/>
    <property type="molecule type" value="Genomic_DNA"/>
</dbReference>
<sequence>MNKEKLANLLGLAQRAGRIISGEELTVKAIQEGKAHLVFLAQDAAPNLSKKITDKSRYYQVEVSTVFSTLELSSAIGKARKVLAVTDAGFTKKMRSLM</sequence>
<reference evidence="12 13" key="3">
    <citation type="submission" date="2018-11" db="EMBL/GenBank/DDBJ databases">
        <title>Species Designations Belie Phenotypic and Genotypic Heterogeneity in Oral Streptococci.</title>
        <authorList>
            <person name="Velsko I."/>
        </authorList>
    </citation>
    <scope>NUCLEOTIDE SEQUENCE [LARGE SCALE GENOMIC DNA]</scope>
    <source>
        <strain evidence="6 12">KLC03</strain>
        <strain evidence="5 13">KLC04</strain>
    </source>
</reference>
<accession>A0A0B7GQG3</accession>
<dbReference type="EMBL" id="RJML01000009">
    <property type="protein sequence ID" value="RSI07941.1"/>
    <property type="molecule type" value="Genomic_DNA"/>
</dbReference>
<evidence type="ECO:0000313" key="6">
    <source>
        <dbReference type="EMBL" id="RSI07941.1"/>
    </source>
</evidence>
<protein>
    <submittedName>
        <fullName evidence="2">Probable ribosomal protein</fullName>
    </submittedName>
    <submittedName>
        <fullName evidence="5 6">Ribosomal protein YlxQ</fullName>
    </submittedName>
    <submittedName>
        <fullName evidence="7">Ribosomal protein L7A family protein</fullName>
    </submittedName>
    <submittedName>
        <fullName evidence="3">YlxQ-related RNA-binding protein</fullName>
    </submittedName>
</protein>
<evidence type="ECO:0000313" key="8">
    <source>
        <dbReference type="EMBL" id="VDY70272.1"/>
    </source>
</evidence>
<evidence type="ECO:0000313" key="5">
    <source>
        <dbReference type="EMBL" id="RSI07421.1"/>
    </source>
</evidence>
<evidence type="ECO:0000313" key="10">
    <source>
        <dbReference type="Proteomes" id="UP000249623"/>
    </source>
</evidence>
<dbReference type="EMBL" id="CP054570">
    <property type="protein sequence ID" value="QKQ43228.1"/>
    <property type="molecule type" value="Genomic_DNA"/>
</dbReference>
<evidence type="ECO:0000313" key="15">
    <source>
        <dbReference type="Proteomes" id="UP001208557"/>
    </source>
</evidence>
<reference evidence="4 14" key="5">
    <citation type="submission" date="2020-05" db="EMBL/GenBank/DDBJ databases">
        <title>FDA dAtabase for Regulatory Grade micrObial Sequences (FDA-ARGOS): Supporting development and validation of Infectious Disease Dx tests.</title>
        <authorList>
            <person name="Bojja K."/>
            <person name="Kessler A."/>
            <person name="Tallon L."/>
            <person name="Sadzewicz L."/>
            <person name="Zhao X."/>
            <person name="Vavikolanu K."/>
            <person name="Mehta A."/>
            <person name="Aluvathingal J."/>
            <person name="Nadendla S."/>
            <person name="Myers T."/>
            <person name="Yan Y."/>
            <person name="Sichtig H."/>
        </authorList>
    </citation>
    <scope>NUCLEOTIDE SEQUENCE [LARGE SCALE GENOMIC DNA]</scope>
    <source>
        <strain evidence="4 14">FDAARGOS_770</strain>
    </source>
</reference>
<dbReference type="SUPFAM" id="SSF55315">
    <property type="entry name" value="L30e-like"/>
    <property type="match status" value="1"/>
</dbReference>
<dbReference type="InterPro" id="IPR029064">
    <property type="entry name" value="Ribosomal_eL30-like_sf"/>
</dbReference>
<reference evidence="2 9" key="1">
    <citation type="submission" date="2015-01" db="EMBL/GenBank/DDBJ databases">
        <authorList>
            <person name="Pelicic Vladimir"/>
        </authorList>
    </citation>
    <scope>NUCLEOTIDE SEQUENCE [LARGE SCALE GENOMIC DNA]</scope>
    <source>
        <strain evidence="2 9">2908</strain>
    </source>
</reference>
<name>A0A0B7GQG3_STRSA</name>
<dbReference type="GO" id="GO:0005840">
    <property type="term" value="C:ribosome"/>
    <property type="evidence" value="ECO:0007669"/>
    <property type="project" value="UniProtKB-KW"/>
</dbReference>
<dbReference type="Gene3D" id="3.30.1330.30">
    <property type="match status" value="1"/>
</dbReference>
<reference evidence="8 11" key="4">
    <citation type="submission" date="2018-12" db="EMBL/GenBank/DDBJ databases">
        <authorList>
            <consortium name="Pathogen Informatics"/>
        </authorList>
    </citation>
    <scope>NUCLEOTIDE SEQUENCE [LARGE SCALE GENOMIC DNA]</scope>
    <source>
        <strain evidence="11">NCTC 10904</strain>
        <strain evidence="8">NCTC10904</strain>
    </source>
</reference>
<keyword evidence="2" id="KW-0689">Ribosomal protein</keyword>
<dbReference type="Proteomes" id="UP000249623">
    <property type="component" value="Chromosome 1"/>
</dbReference>
<evidence type="ECO:0000313" key="4">
    <source>
        <dbReference type="EMBL" id="QKQ43228.1"/>
    </source>
</evidence>
<dbReference type="EMBL" id="LS483346">
    <property type="protein sequence ID" value="SQF35708.1"/>
    <property type="molecule type" value="Genomic_DNA"/>
</dbReference>
<dbReference type="Proteomes" id="UP000509459">
    <property type="component" value="Chromosome"/>
</dbReference>
<evidence type="ECO:0000313" key="12">
    <source>
        <dbReference type="Proteomes" id="UP000269317"/>
    </source>
</evidence>
<keyword evidence="2" id="KW-0687">Ribonucleoprotein</keyword>
<reference evidence="7 10" key="2">
    <citation type="submission" date="2018-06" db="EMBL/GenBank/DDBJ databases">
        <authorList>
            <consortium name="Pathogen Informatics"/>
            <person name="Doyle S."/>
        </authorList>
    </citation>
    <scope>NUCLEOTIDE SEQUENCE [LARGE SCALE GENOMIC DNA]</scope>
    <source>
        <strain evidence="7 10">NCTC11085</strain>
    </source>
</reference>
<dbReference type="NCBIfam" id="NF005585">
    <property type="entry name" value="PRK07283.1"/>
    <property type="match status" value="1"/>
</dbReference>
<evidence type="ECO:0000313" key="3">
    <source>
        <dbReference type="EMBL" id="MCY7033998.1"/>
    </source>
</evidence>
<dbReference type="Proteomes" id="UP000183504">
    <property type="component" value="Unassembled WGS sequence"/>
</dbReference>
<organism evidence="2 9">
    <name type="scientific">Streptococcus sanguinis</name>
    <dbReference type="NCBI Taxonomy" id="1305"/>
    <lineage>
        <taxon>Bacteria</taxon>
        <taxon>Bacillati</taxon>
        <taxon>Bacillota</taxon>
        <taxon>Bacilli</taxon>
        <taxon>Lactobacillales</taxon>
        <taxon>Streptococcaceae</taxon>
        <taxon>Streptococcus</taxon>
    </lineage>
</organism>
<evidence type="ECO:0000313" key="14">
    <source>
        <dbReference type="Proteomes" id="UP000509459"/>
    </source>
</evidence>
<reference evidence="3 15" key="6">
    <citation type="journal article" date="2022" name="Med Res Arch">
        <title>Genomic identification of streptococcal strains and relation to clinical characteristics. A substudy to The Partial Oral Treatment of Endocarditis (POET) Trial.</title>
        <authorList>
            <person name="Christensen J."/>
            <person name="Jensen C."/>
            <person name="Dargis R."/>
            <person name="Nielsen X."/>
            <person name="Pries- Heje M."/>
            <person name="Wiingaard C."/>
            <person name="Ihlemann N."/>
            <person name="Gill S."/>
            <person name="Bruun N."/>
            <person name="Elming H."/>
            <person name="Povlsen J."/>
            <person name="Madsen T."/>
            <person name="Jensen K."/>
            <person name="Fuursted K."/>
            <person name="Ostergaard L."/>
            <person name="Christiansen U."/>
            <person name="Rosenvinge F."/>
            <person name="Helweg-Larsen J."/>
            <person name="Fosbol E."/>
            <person name="Kober L."/>
            <person name="Torp-Pedersen C."/>
            <person name="Tonder N."/>
            <person name="Moser C."/>
            <person name="Iversen K."/>
            <person name="Bundgaard H."/>
        </authorList>
    </citation>
    <scope>NUCLEOTIDE SEQUENCE [LARGE SCALE GENOMIC DNA]</scope>
    <source>
        <strain evidence="3 15">A12055600</strain>
    </source>
</reference>
<evidence type="ECO:0000313" key="11">
    <source>
        <dbReference type="Proteomes" id="UP000266918"/>
    </source>
</evidence>
<dbReference type="Proteomes" id="UP001208557">
    <property type="component" value="Unassembled WGS sequence"/>
</dbReference>
<proteinExistence type="predicted"/>
<evidence type="ECO:0000313" key="9">
    <source>
        <dbReference type="Proteomes" id="UP000183504"/>
    </source>
</evidence>
<gene>
    <name evidence="5" type="primary">rplGA</name>
    <name evidence="6" type="ORF">D8887_10125</name>
    <name evidence="5" type="ORF">D8888_08895</name>
    <name evidence="4" type="ORF">FOC72_01300</name>
    <name evidence="3" type="ORF">MK406_02770</name>
    <name evidence="8" type="ORF">NCTC10904_00471</name>
    <name evidence="7" type="ORF">NCTC11085_01912</name>
    <name evidence="2" type="ORF">SSV_1739</name>
</gene>
<evidence type="ECO:0000313" key="13">
    <source>
        <dbReference type="Proteomes" id="UP000272846"/>
    </source>
</evidence>
<dbReference type="RefSeq" id="WP_002893557.1">
    <property type="nucleotide sequence ID" value="NZ_CBCSBD010000003.1"/>
</dbReference>
<dbReference type="Proteomes" id="UP000272846">
    <property type="component" value="Unassembled WGS sequence"/>
</dbReference>
<dbReference type="EMBL" id="JAKUVJ010000003">
    <property type="protein sequence ID" value="MCY7033998.1"/>
    <property type="molecule type" value="Genomic_DNA"/>
</dbReference>
<feature type="domain" description="Ribosomal protein eL8/eL30/eS12/Gadd45" evidence="1">
    <location>
        <begin position="5"/>
        <end position="93"/>
    </location>
</feature>
<dbReference type="GeneID" id="48426235"/>
<dbReference type="EMBL" id="CDMW01000001">
    <property type="protein sequence ID" value="CEL91025.1"/>
    <property type="molecule type" value="Genomic_DNA"/>
</dbReference>
<dbReference type="InterPro" id="IPR004038">
    <property type="entry name" value="Ribosomal_eL8/eL30/eS12/Gad45"/>
</dbReference>
<dbReference type="Proteomes" id="UP000266918">
    <property type="component" value="Chromosome"/>
</dbReference>
<evidence type="ECO:0000313" key="2">
    <source>
        <dbReference type="EMBL" id="CEL91025.1"/>
    </source>
</evidence>
<evidence type="ECO:0000259" key="1">
    <source>
        <dbReference type="Pfam" id="PF01248"/>
    </source>
</evidence>
<reference evidence="3" key="7">
    <citation type="submission" date="2022-02" db="EMBL/GenBank/DDBJ databases">
        <authorList>
            <person name="Christensen J.J.E."/>
            <person name="Jensen C.S."/>
            <person name="Nielsen X.C."/>
            <person name="Dargis R."/>
        </authorList>
    </citation>
    <scope>NUCLEOTIDE SEQUENCE</scope>
    <source>
        <strain evidence="3">A12055600</strain>
    </source>
</reference>
<dbReference type="AlphaFoldDB" id="A0A0B7GQG3"/>
<evidence type="ECO:0000313" key="7">
    <source>
        <dbReference type="EMBL" id="SQF35708.1"/>
    </source>
</evidence>
<dbReference type="Pfam" id="PF01248">
    <property type="entry name" value="Ribosomal_L7Ae"/>
    <property type="match status" value="1"/>
</dbReference>
<dbReference type="Proteomes" id="UP000269317">
    <property type="component" value="Unassembled WGS sequence"/>
</dbReference>
<dbReference type="EMBL" id="RJMK01000004">
    <property type="protein sequence ID" value="RSI07421.1"/>
    <property type="molecule type" value="Genomic_DNA"/>
</dbReference>